<dbReference type="SUPFAM" id="SSF49503">
    <property type="entry name" value="Cupredoxins"/>
    <property type="match status" value="1"/>
</dbReference>
<dbReference type="Proteomes" id="UP000198583">
    <property type="component" value="Unassembled WGS sequence"/>
</dbReference>
<gene>
    <name evidence="3" type="ORF">SAMN04488564_108122</name>
</gene>
<dbReference type="Pfam" id="PF07731">
    <property type="entry name" value="Cu-oxidase_2"/>
    <property type="match status" value="1"/>
</dbReference>
<name>A0A1I6F4L6_9PSEU</name>
<dbReference type="AlphaFoldDB" id="A0A1I6F4L6"/>
<proteinExistence type="predicted"/>
<dbReference type="GO" id="GO:0016491">
    <property type="term" value="F:oxidoreductase activity"/>
    <property type="evidence" value="ECO:0007669"/>
    <property type="project" value="InterPro"/>
</dbReference>
<evidence type="ECO:0000256" key="1">
    <source>
        <dbReference type="ARBA" id="ARBA00022723"/>
    </source>
</evidence>
<evidence type="ECO:0000313" key="3">
    <source>
        <dbReference type="EMBL" id="SFR24878.1"/>
    </source>
</evidence>
<organism evidence="3 4">
    <name type="scientific">Lentzea waywayandensis</name>
    <dbReference type="NCBI Taxonomy" id="84724"/>
    <lineage>
        <taxon>Bacteria</taxon>
        <taxon>Bacillati</taxon>
        <taxon>Actinomycetota</taxon>
        <taxon>Actinomycetes</taxon>
        <taxon>Pseudonocardiales</taxon>
        <taxon>Pseudonocardiaceae</taxon>
        <taxon>Lentzea</taxon>
    </lineage>
</organism>
<sequence>MMWHPMHLHGHTFQLPGGPRKDTAIVLPGQTVVCDFDADNPGQWMVHCHNTYHAEAGMATTLGYQT</sequence>
<dbReference type="InterPro" id="IPR011706">
    <property type="entry name" value="Cu-oxidase_C"/>
</dbReference>
<evidence type="ECO:0000259" key="2">
    <source>
        <dbReference type="Pfam" id="PF07731"/>
    </source>
</evidence>
<dbReference type="OrthoDB" id="345021at2"/>
<dbReference type="PROSITE" id="PS00080">
    <property type="entry name" value="MULTICOPPER_OXIDASE2"/>
    <property type="match status" value="1"/>
</dbReference>
<reference evidence="4" key="1">
    <citation type="submission" date="2016-10" db="EMBL/GenBank/DDBJ databases">
        <authorList>
            <person name="Varghese N."/>
            <person name="Submissions S."/>
        </authorList>
    </citation>
    <scope>NUCLEOTIDE SEQUENCE [LARGE SCALE GENOMIC DNA]</scope>
    <source>
        <strain evidence="4">DSM 44232</strain>
    </source>
</reference>
<feature type="domain" description="Plastocyanin-like" evidence="2">
    <location>
        <begin position="1"/>
        <end position="61"/>
    </location>
</feature>
<evidence type="ECO:0000313" key="4">
    <source>
        <dbReference type="Proteomes" id="UP000198583"/>
    </source>
</evidence>
<dbReference type="Gene3D" id="2.60.40.420">
    <property type="entry name" value="Cupredoxins - blue copper proteins"/>
    <property type="match status" value="1"/>
</dbReference>
<keyword evidence="4" id="KW-1185">Reference proteome</keyword>
<dbReference type="GO" id="GO:0005507">
    <property type="term" value="F:copper ion binding"/>
    <property type="evidence" value="ECO:0007669"/>
    <property type="project" value="InterPro"/>
</dbReference>
<dbReference type="InterPro" id="IPR033138">
    <property type="entry name" value="Cu_oxidase_CS"/>
</dbReference>
<keyword evidence="1" id="KW-0479">Metal-binding</keyword>
<dbReference type="PROSITE" id="PS00079">
    <property type="entry name" value="MULTICOPPER_OXIDASE1"/>
    <property type="match status" value="1"/>
</dbReference>
<dbReference type="STRING" id="84724.SAMN04488564_108122"/>
<dbReference type="InterPro" id="IPR002355">
    <property type="entry name" value="Cu_oxidase_Cu_BS"/>
</dbReference>
<protein>
    <submittedName>
        <fullName evidence="3">Multicopper oxidase</fullName>
    </submittedName>
</protein>
<accession>A0A1I6F4L6</accession>
<dbReference type="InterPro" id="IPR008972">
    <property type="entry name" value="Cupredoxin"/>
</dbReference>
<dbReference type="EMBL" id="FOYL01000008">
    <property type="protein sequence ID" value="SFR24878.1"/>
    <property type="molecule type" value="Genomic_DNA"/>
</dbReference>